<organism evidence="2 3">
    <name type="scientific">Cryptosporidium canis</name>
    <dbReference type="NCBI Taxonomy" id="195482"/>
    <lineage>
        <taxon>Eukaryota</taxon>
        <taxon>Sar</taxon>
        <taxon>Alveolata</taxon>
        <taxon>Apicomplexa</taxon>
        <taxon>Conoidasida</taxon>
        <taxon>Coccidia</taxon>
        <taxon>Eucoccidiorida</taxon>
        <taxon>Eimeriorina</taxon>
        <taxon>Cryptosporidiidae</taxon>
        <taxon>Cryptosporidium</taxon>
    </lineage>
</organism>
<dbReference type="InterPro" id="IPR016024">
    <property type="entry name" value="ARM-type_fold"/>
</dbReference>
<reference evidence="2" key="1">
    <citation type="submission" date="2022-10" db="EMBL/GenBank/DDBJ databases">
        <title>Adaptive evolution leads to modifications in subtelomeric GC content in a zoonotic Cryptosporidium species.</title>
        <authorList>
            <person name="Li J."/>
            <person name="Feng Y."/>
            <person name="Xiao L."/>
        </authorList>
    </citation>
    <scope>NUCLEOTIDE SEQUENCE</scope>
    <source>
        <strain evidence="2">25894</strain>
    </source>
</reference>
<name>A0ABQ8P3J8_9CRYT</name>
<comment type="caution">
    <text evidence="2">The sequence shown here is derived from an EMBL/GenBank/DDBJ whole genome shotgun (WGS) entry which is preliminary data.</text>
</comment>
<evidence type="ECO:0000256" key="1">
    <source>
        <dbReference type="ARBA" id="ARBA00011012"/>
    </source>
</evidence>
<proteinExistence type="inferred from homology"/>
<dbReference type="Proteomes" id="UP001071777">
    <property type="component" value="Unassembled WGS sequence"/>
</dbReference>
<evidence type="ECO:0000313" key="3">
    <source>
        <dbReference type="Proteomes" id="UP001071777"/>
    </source>
</evidence>
<dbReference type="Pfam" id="PF08569">
    <property type="entry name" value="Mo25"/>
    <property type="match status" value="1"/>
</dbReference>
<comment type="similarity">
    <text evidence="1">Belongs to the Mo25 family.</text>
</comment>
<dbReference type="SUPFAM" id="SSF48371">
    <property type="entry name" value="ARM repeat"/>
    <property type="match status" value="1"/>
</dbReference>
<sequence length="509" mass="58366">MLNWINLNKRPSANIGGAEGGGGSQADWGESKGGGYGGRLISRISRGIIGGVDGQRGPNGLEEESCRRVREEFIQTCDGINDSIVRLWNDRVGEGERLEAIENRDDRNRVVERMMDNKRDLSHIVGSERREVDLREGLEKIKLVFLDLVERQEKELNLWLKNGGEQKMEWNEGVESIYQQIFALSEIYCNSLLLNITCVLGYISTEEHSLWVSIISLLIVFEIRGCQHTALLKESQLLDEPDQDHFVILDWLNTNCDEFFSLLIRQYSVIPITYKIGEVLRDISTILNLAQGPGIVDKQNNKTFPISESFKEKSNEIIRNLIYKQEIFNNLMWLSGNQCFDISSDSISTLRCYLFVSPKMTNEYILSNQQTFFSNIFKTLIQSKEYVPQRHGLRLLNQLFSLKELSKVMTVFSSSSEYLKIFMNLITSELNTTSFEAFHIFKLFVANPNKSPKIQRILSRNRDKIVEFLVHFQTSRTDPQFISDKQVSSSHPKQPLLLTLTSFSVSVCN</sequence>
<evidence type="ECO:0000313" key="2">
    <source>
        <dbReference type="EMBL" id="KAJ1606880.1"/>
    </source>
</evidence>
<accession>A0ABQ8P3J8</accession>
<dbReference type="PANTHER" id="PTHR10182">
    <property type="entry name" value="CALCIUM-BINDING PROTEIN 39-RELATED"/>
    <property type="match status" value="1"/>
</dbReference>
<dbReference type="InterPro" id="IPR013878">
    <property type="entry name" value="Mo25"/>
</dbReference>
<gene>
    <name evidence="2" type="ORF">OJ252_3035</name>
</gene>
<dbReference type="InterPro" id="IPR011989">
    <property type="entry name" value="ARM-like"/>
</dbReference>
<protein>
    <submittedName>
        <fullName evidence="2">MO25 protein</fullName>
    </submittedName>
</protein>
<dbReference type="EMBL" id="JAPCXB010000129">
    <property type="protein sequence ID" value="KAJ1606880.1"/>
    <property type="molecule type" value="Genomic_DNA"/>
</dbReference>
<dbReference type="PANTHER" id="PTHR10182:SF3">
    <property type="entry name" value="PROTEIN MO25"/>
    <property type="match status" value="1"/>
</dbReference>
<dbReference type="Gene3D" id="1.25.10.10">
    <property type="entry name" value="Leucine-rich Repeat Variant"/>
    <property type="match status" value="1"/>
</dbReference>
<keyword evidence="3" id="KW-1185">Reference proteome</keyword>